<reference evidence="1 2" key="1">
    <citation type="submission" date="2020-04" db="EMBL/GenBank/DDBJ databases">
        <title>Plant Genome Project.</title>
        <authorList>
            <person name="Zhang R.-G."/>
        </authorList>
    </citation>
    <scope>NUCLEOTIDE SEQUENCE [LARGE SCALE GENOMIC DNA]</scope>
    <source>
        <strain evidence="1">YNK0</strain>
        <tissue evidence="1">Leaf</tissue>
    </source>
</reference>
<name>A0A834Z2J3_TETSI</name>
<dbReference type="OrthoDB" id="843225at2759"/>
<comment type="caution">
    <text evidence="1">The sequence shown here is derived from an EMBL/GenBank/DDBJ whole genome shotgun (WGS) entry which is preliminary data.</text>
</comment>
<proteinExistence type="predicted"/>
<evidence type="ECO:0000313" key="1">
    <source>
        <dbReference type="EMBL" id="KAF8397406.1"/>
    </source>
</evidence>
<evidence type="ECO:0000313" key="2">
    <source>
        <dbReference type="Proteomes" id="UP000655225"/>
    </source>
</evidence>
<accession>A0A834Z2J3</accession>
<dbReference type="Proteomes" id="UP000655225">
    <property type="component" value="Unassembled WGS sequence"/>
</dbReference>
<keyword evidence="2" id="KW-1185">Reference proteome</keyword>
<protein>
    <submittedName>
        <fullName evidence="1">Uncharacterized protein</fullName>
    </submittedName>
</protein>
<dbReference type="EMBL" id="JABCRI010000011">
    <property type="protein sequence ID" value="KAF8397406.1"/>
    <property type="molecule type" value="Genomic_DNA"/>
</dbReference>
<gene>
    <name evidence="1" type="ORF">HHK36_016322</name>
</gene>
<dbReference type="PANTHER" id="PTHR46100">
    <property type="entry name" value="IMP2'P"/>
    <property type="match status" value="1"/>
</dbReference>
<organism evidence="1 2">
    <name type="scientific">Tetracentron sinense</name>
    <name type="common">Spur-leaf</name>
    <dbReference type="NCBI Taxonomy" id="13715"/>
    <lineage>
        <taxon>Eukaryota</taxon>
        <taxon>Viridiplantae</taxon>
        <taxon>Streptophyta</taxon>
        <taxon>Embryophyta</taxon>
        <taxon>Tracheophyta</taxon>
        <taxon>Spermatophyta</taxon>
        <taxon>Magnoliopsida</taxon>
        <taxon>Trochodendrales</taxon>
        <taxon>Trochodendraceae</taxon>
        <taxon>Tetracentron</taxon>
    </lineage>
</organism>
<dbReference type="AlphaFoldDB" id="A0A834Z2J3"/>
<dbReference type="PANTHER" id="PTHR46100:SF2">
    <property type="entry name" value="OS05G0453700 PROTEIN"/>
    <property type="match status" value="1"/>
</dbReference>
<sequence>MSGDRKIGVAMDFSKSSKSALKWAIDNLRTRSSLFTSKPTKATSPATFSEPIPVLFREPELMIKYDVRTDPEVLDILDTACGHKEVNLPLFF</sequence>